<dbReference type="Proteomes" id="UP000298652">
    <property type="component" value="Chromosome 7"/>
</dbReference>
<dbReference type="Gramene" id="TKW05001">
    <property type="protein sequence ID" value="TKW05001"/>
    <property type="gene ID" value="SEVIR_7G147003v2"/>
</dbReference>
<evidence type="ECO:0000313" key="2">
    <source>
        <dbReference type="EMBL" id="TKW05001.1"/>
    </source>
</evidence>
<evidence type="ECO:0000313" key="3">
    <source>
        <dbReference type="Proteomes" id="UP000298652"/>
    </source>
</evidence>
<proteinExistence type="predicted"/>
<dbReference type="AlphaFoldDB" id="A0A4U6TQT9"/>
<dbReference type="EMBL" id="CM016558">
    <property type="protein sequence ID" value="TKW05001.1"/>
    <property type="molecule type" value="Genomic_DNA"/>
</dbReference>
<keyword evidence="1" id="KW-0732">Signal</keyword>
<feature type="signal peptide" evidence="1">
    <location>
        <begin position="1"/>
        <end position="17"/>
    </location>
</feature>
<organism evidence="2 3">
    <name type="scientific">Setaria viridis</name>
    <name type="common">Green bristlegrass</name>
    <name type="synonym">Setaria italica subsp. viridis</name>
    <dbReference type="NCBI Taxonomy" id="4556"/>
    <lineage>
        <taxon>Eukaryota</taxon>
        <taxon>Viridiplantae</taxon>
        <taxon>Streptophyta</taxon>
        <taxon>Embryophyta</taxon>
        <taxon>Tracheophyta</taxon>
        <taxon>Spermatophyta</taxon>
        <taxon>Magnoliopsida</taxon>
        <taxon>Liliopsida</taxon>
        <taxon>Poales</taxon>
        <taxon>Poaceae</taxon>
        <taxon>PACMAD clade</taxon>
        <taxon>Panicoideae</taxon>
        <taxon>Panicodae</taxon>
        <taxon>Paniceae</taxon>
        <taxon>Cenchrinae</taxon>
        <taxon>Setaria</taxon>
    </lineage>
</organism>
<protein>
    <submittedName>
        <fullName evidence="2">Uncharacterized protein</fullName>
    </submittedName>
</protein>
<sequence length="31" mass="3614">MHWNYMTLFVCSKLVAACPSMSHRNCEVCDH</sequence>
<accession>A0A4U6TQT9</accession>
<gene>
    <name evidence="2" type="ORF">SEVIR_7G147003v2</name>
</gene>
<feature type="chain" id="PRO_5020459996" evidence="1">
    <location>
        <begin position="18"/>
        <end position="31"/>
    </location>
</feature>
<evidence type="ECO:0000256" key="1">
    <source>
        <dbReference type="SAM" id="SignalP"/>
    </source>
</evidence>
<keyword evidence="3" id="KW-1185">Reference proteome</keyword>
<reference evidence="2" key="1">
    <citation type="submission" date="2019-03" db="EMBL/GenBank/DDBJ databases">
        <title>WGS assembly of Setaria viridis.</title>
        <authorList>
            <person name="Huang P."/>
            <person name="Jenkins J."/>
            <person name="Grimwood J."/>
            <person name="Barry K."/>
            <person name="Healey A."/>
            <person name="Mamidi S."/>
            <person name="Sreedasyam A."/>
            <person name="Shu S."/>
            <person name="Feldman M."/>
            <person name="Wu J."/>
            <person name="Yu Y."/>
            <person name="Chen C."/>
            <person name="Johnson J."/>
            <person name="Rokhsar D."/>
            <person name="Baxter I."/>
            <person name="Schmutz J."/>
            <person name="Brutnell T."/>
            <person name="Kellogg E."/>
        </authorList>
    </citation>
    <scope>NUCLEOTIDE SEQUENCE [LARGE SCALE GENOMIC DNA]</scope>
</reference>
<name>A0A4U6TQT9_SETVI</name>